<dbReference type="GeneID" id="78123163"/>
<sequence>MTELKALSPAAGLLPLNIGGVELREDEMRALTLIAPYKGQEGALAKALEAAHGLNWPAVGATSESGAARLVWFGRGAALLAGAEASAKLAKHAALTDQADAWSCLTLEGAGARDVLARLTPLDMRDVAFPVGSTARTEVFHMACSVTRVGPQSWQIMGFRSMAKTLVHDLKTAMEGVAARAG</sequence>
<gene>
    <name evidence="1" type="ORF">SAMN05444486_101358</name>
</gene>
<name>A0A1H3HEU2_9RHOB</name>
<dbReference type="InterPro" id="IPR027266">
    <property type="entry name" value="TrmE/GcvT-like"/>
</dbReference>
<dbReference type="STRING" id="576131.SAMN05444486_101358"/>
<dbReference type="OrthoDB" id="7350722at2"/>
<proteinExistence type="predicted"/>
<dbReference type="Proteomes" id="UP000199026">
    <property type="component" value="Unassembled WGS sequence"/>
</dbReference>
<dbReference type="SUPFAM" id="SSF103025">
    <property type="entry name" value="Folate-binding domain"/>
    <property type="match status" value="1"/>
</dbReference>
<dbReference type="Pfam" id="PF04268">
    <property type="entry name" value="SoxG"/>
    <property type="match status" value="1"/>
</dbReference>
<reference evidence="1 2" key="1">
    <citation type="submission" date="2016-10" db="EMBL/GenBank/DDBJ databases">
        <authorList>
            <person name="de Groot N.N."/>
        </authorList>
    </citation>
    <scope>NUCLEOTIDE SEQUENCE [LARGE SCALE GENOMIC DNA]</scope>
    <source>
        <strain evidence="1 2">DSM 24677</strain>
    </source>
</reference>
<evidence type="ECO:0000313" key="1">
    <source>
        <dbReference type="EMBL" id="SDY13294.1"/>
    </source>
</evidence>
<keyword evidence="2" id="KW-1185">Reference proteome</keyword>
<protein>
    <submittedName>
        <fullName evidence="1">Sarcosine oxidase subunit gamma</fullName>
    </submittedName>
</protein>
<organism evidence="1 2">
    <name type="scientific">Lentibacter algarum</name>
    <dbReference type="NCBI Taxonomy" id="576131"/>
    <lineage>
        <taxon>Bacteria</taxon>
        <taxon>Pseudomonadati</taxon>
        <taxon>Pseudomonadota</taxon>
        <taxon>Alphaproteobacteria</taxon>
        <taxon>Rhodobacterales</taxon>
        <taxon>Roseobacteraceae</taxon>
        <taxon>Lentibacter</taxon>
    </lineage>
</organism>
<accession>A0A1H3HEU2</accession>
<dbReference type="RefSeq" id="WP_089887349.1">
    <property type="nucleotide sequence ID" value="NZ_CALJFH010000018.1"/>
</dbReference>
<dbReference type="EMBL" id="FNPR01000001">
    <property type="protein sequence ID" value="SDY13294.1"/>
    <property type="molecule type" value="Genomic_DNA"/>
</dbReference>
<dbReference type="InterPro" id="IPR007375">
    <property type="entry name" value="SoxG"/>
</dbReference>
<dbReference type="Gene3D" id="3.30.1360.120">
    <property type="entry name" value="Probable tRNA modification gtpase trme, domain 1"/>
    <property type="match status" value="1"/>
</dbReference>
<dbReference type="AlphaFoldDB" id="A0A1H3HEU2"/>
<evidence type="ECO:0000313" key="2">
    <source>
        <dbReference type="Proteomes" id="UP000199026"/>
    </source>
</evidence>